<evidence type="ECO:0000313" key="9">
    <source>
        <dbReference type="EMBL" id="RNI09712.1"/>
    </source>
</evidence>
<dbReference type="STRING" id="2177.BHR79_06820"/>
<evidence type="ECO:0000313" key="13">
    <source>
        <dbReference type="Proteomes" id="UP000267921"/>
    </source>
</evidence>
<dbReference type="GO" id="GO:0000160">
    <property type="term" value="P:phosphorelay signal transduction system"/>
    <property type="evidence" value="ECO:0007669"/>
    <property type="project" value="UniProtKB-KW"/>
</dbReference>
<dbReference type="GO" id="GO:0003677">
    <property type="term" value="F:DNA binding"/>
    <property type="evidence" value="ECO:0007669"/>
    <property type="project" value="UniProtKB-KW"/>
</dbReference>
<evidence type="ECO:0000256" key="3">
    <source>
        <dbReference type="ARBA" id="ARBA00023015"/>
    </source>
</evidence>
<keyword evidence="4" id="KW-0238">DNA-binding</keyword>
<organism evidence="8 11">
    <name type="scientific">Methanohalophilus halophilus</name>
    <dbReference type="NCBI Taxonomy" id="2177"/>
    <lineage>
        <taxon>Archaea</taxon>
        <taxon>Methanobacteriati</taxon>
        <taxon>Methanobacteriota</taxon>
        <taxon>Stenosarchaea group</taxon>
        <taxon>Methanomicrobia</taxon>
        <taxon>Methanosarcinales</taxon>
        <taxon>Methanosarcinaceae</taxon>
        <taxon>Methanohalophilus</taxon>
    </lineage>
</organism>
<keyword evidence="2" id="KW-0902">Two-component regulatory system</keyword>
<dbReference type="CDD" id="cd17574">
    <property type="entry name" value="REC_OmpR"/>
    <property type="match status" value="1"/>
</dbReference>
<keyword evidence="1 6" id="KW-0597">Phosphoprotein</keyword>
<dbReference type="Proteomes" id="UP000186879">
    <property type="component" value="Chromosome"/>
</dbReference>
<dbReference type="EMBL" id="FNMU01000003">
    <property type="protein sequence ID" value="SDW54038.1"/>
    <property type="molecule type" value="Genomic_DNA"/>
</dbReference>
<evidence type="ECO:0000256" key="1">
    <source>
        <dbReference type="ARBA" id="ARBA00022553"/>
    </source>
</evidence>
<sequence length="123" mass="14019">MGSFGKKVLVVDDEAHLRDLLQSLLELNDMSTSCASSGEECLLMLESSLPDLVLLDVMMPGMDGWEVFHRIKEKYENLPVVLLTVRNHDFDKMMGLDILKAEDYITKPFDNDELIERVCNLLD</sequence>
<dbReference type="Proteomes" id="UP000198669">
    <property type="component" value="Unassembled WGS sequence"/>
</dbReference>
<evidence type="ECO:0000313" key="10">
    <source>
        <dbReference type="EMBL" id="SDW54038.1"/>
    </source>
</evidence>
<evidence type="ECO:0000256" key="2">
    <source>
        <dbReference type="ARBA" id="ARBA00023012"/>
    </source>
</evidence>
<feature type="modified residue" description="4-aspartylphosphate" evidence="6">
    <location>
        <position position="56"/>
    </location>
</feature>
<evidence type="ECO:0000259" key="7">
    <source>
        <dbReference type="PROSITE" id="PS50110"/>
    </source>
</evidence>
<keyword evidence="3" id="KW-0805">Transcription regulation</keyword>
<evidence type="ECO:0000313" key="11">
    <source>
        <dbReference type="Proteomes" id="UP000186879"/>
    </source>
</evidence>
<name>A0A1L3Q2X4_9EURY</name>
<gene>
    <name evidence="8" type="ORF">BHR79_06820</name>
    <name evidence="9" type="ORF">EFE40_03425</name>
    <name evidence="10" type="ORF">SAMN04515625_1146</name>
</gene>
<dbReference type="Proteomes" id="UP000267921">
    <property type="component" value="Unassembled WGS sequence"/>
</dbReference>
<dbReference type="EMBL" id="CP017921">
    <property type="protein sequence ID" value="APH39226.1"/>
    <property type="molecule type" value="Genomic_DNA"/>
</dbReference>
<dbReference type="FunFam" id="3.40.50.2300:FF:000001">
    <property type="entry name" value="DNA-binding response regulator PhoB"/>
    <property type="match status" value="1"/>
</dbReference>
<reference evidence="8 11" key="1">
    <citation type="submission" date="2016-10" db="EMBL/GenBank/DDBJ databases">
        <title>Methanohalophilus halophilus.</title>
        <authorList>
            <person name="L'haridon S."/>
        </authorList>
    </citation>
    <scope>NUCLEOTIDE SEQUENCE [LARGE SCALE GENOMIC DNA]</scope>
    <source>
        <strain evidence="8 11">Z-7982</strain>
    </source>
</reference>
<evidence type="ECO:0000256" key="6">
    <source>
        <dbReference type="PROSITE-ProRule" id="PRU00169"/>
    </source>
</evidence>
<dbReference type="SMART" id="SM00448">
    <property type="entry name" value="REC"/>
    <property type="match status" value="1"/>
</dbReference>
<keyword evidence="5" id="KW-0804">Transcription</keyword>
<dbReference type="OrthoDB" id="9652at2157"/>
<evidence type="ECO:0000256" key="5">
    <source>
        <dbReference type="ARBA" id="ARBA00023163"/>
    </source>
</evidence>
<dbReference type="SUPFAM" id="SSF52172">
    <property type="entry name" value="CheY-like"/>
    <property type="match status" value="1"/>
</dbReference>
<evidence type="ECO:0000256" key="4">
    <source>
        <dbReference type="ARBA" id="ARBA00023125"/>
    </source>
</evidence>
<evidence type="ECO:0000313" key="8">
    <source>
        <dbReference type="EMBL" id="APH39226.1"/>
    </source>
</evidence>
<dbReference type="GeneID" id="30583465"/>
<evidence type="ECO:0000313" key="12">
    <source>
        <dbReference type="Proteomes" id="UP000198669"/>
    </source>
</evidence>
<keyword evidence="11" id="KW-1185">Reference proteome</keyword>
<dbReference type="InterPro" id="IPR011006">
    <property type="entry name" value="CheY-like_superfamily"/>
</dbReference>
<dbReference type="KEGG" id="mhaz:BHR79_06820"/>
<feature type="domain" description="Response regulatory" evidence="7">
    <location>
        <begin position="7"/>
        <end position="122"/>
    </location>
</feature>
<dbReference type="PROSITE" id="PS50110">
    <property type="entry name" value="RESPONSE_REGULATORY"/>
    <property type="match status" value="1"/>
</dbReference>
<dbReference type="RefSeq" id="WP_072561663.1">
    <property type="nucleotide sequence ID" value="NZ_CP017921.1"/>
</dbReference>
<reference evidence="10 12" key="2">
    <citation type="submission" date="2016-10" db="EMBL/GenBank/DDBJ databases">
        <authorList>
            <person name="de Groot N.N."/>
        </authorList>
    </citation>
    <scope>NUCLEOTIDE SEQUENCE [LARGE SCALE GENOMIC DNA]</scope>
    <source>
        <strain evidence="10 12">Z-7982</strain>
    </source>
</reference>
<dbReference type="Gene3D" id="3.40.50.2300">
    <property type="match status" value="1"/>
</dbReference>
<dbReference type="PANTHER" id="PTHR44591:SF3">
    <property type="entry name" value="RESPONSE REGULATORY DOMAIN-CONTAINING PROTEIN"/>
    <property type="match status" value="1"/>
</dbReference>
<dbReference type="InterPro" id="IPR050595">
    <property type="entry name" value="Bact_response_regulator"/>
</dbReference>
<dbReference type="InterPro" id="IPR001789">
    <property type="entry name" value="Sig_transdc_resp-reg_receiver"/>
</dbReference>
<protein>
    <submittedName>
        <fullName evidence="8 9">Response regulator</fullName>
    </submittedName>
    <submittedName>
        <fullName evidence="10">Two-component system, OmpR family, response regulator VicR</fullName>
    </submittedName>
</protein>
<dbReference type="EMBL" id="RJJG01000003">
    <property type="protein sequence ID" value="RNI09712.1"/>
    <property type="molecule type" value="Genomic_DNA"/>
</dbReference>
<dbReference type="AlphaFoldDB" id="A0A1L3Q2X4"/>
<dbReference type="PANTHER" id="PTHR44591">
    <property type="entry name" value="STRESS RESPONSE REGULATOR PROTEIN 1"/>
    <property type="match status" value="1"/>
</dbReference>
<proteinExistence type="predicted"/>
<dbReference type="Pfam" id="PF00072">
    <property type="entry name" value="Response_reg"/>
    <property type="match status" value="1"/>
</dbReference>
<accession>A0A1L3Q2X4</accession>
<reference evidence="9 13" key="3">
    <citation type="submission" date="2018-10" db="EMBL/GenBank/DDBJ databases">
        <title>Cultivation of a novel Methanohalophilus strain from Kebrit Deep of the Red Sea and a genomic comparison of members of the genus Methanohalophilus.</title>
        <authorList>
            <person name="Guan Y."/>
            <person name="Ngugi D.K."/>
            <person name="Stingl U."/>
        </authorList>
    </citation>
    <scope>NUCLEOTIDE SEQUENCE [LARGE SCALE GENOMIC DNA]</scope>
    <source>
        <strain evidence="9 13">DSM 3094</strain>
    </source>
</reference>